<evidence type="ECO:0008006" key="3">
    <source>
        <dbReference type="Google" id="ProtNLM"/>
    </source>
</evidence>
<dbReference type="Proteomes" id="UP000064893">
    <property type="component" value="Chromosome"/>
</dbReference>
<dbReference type="OrthoDB" id="1412624at2"/>
<dbReference type="STRING" id="1307839.L21SP5_01325"/>
<evidence type="ECO:0000313" key="2">
    <source>
        <dbReference type="Proteomes" id="UP000064893"/>
    </source>
</evidence>
<proteinExistence type="predicted"/>
<keyword evidence="2" id="KW-1185">Reference proteome</keyword>
<name>A0A0S2HY18_9BACT</name>
<gene>
    <name evidence="1" type="ORF">L21SP5_01325</name>
</gene>
<dbReference type="KEGG" id="blq:L21SP5_01325"/>
<accession>A0A0S2HY18</accession>
<dbReference type="InterPro" id="IPR023614">
    <property type="entry name" value="Porin_dom_sf"/>
</dbReference>
<sequence length="369" mass="42506">MSTRGITLLILVVFLFGQLNAQENKRSVDSLLLSQLTIDMQWFLAHKVGKIGGDDFNEFTLKRGYVNIKKGISEKLSGRITTDLTVDQEGDGKGDIEIRLKYLYLKYRLNDFLFFHQPHFEFGLVHRPWIDFEQSVNDYRVQGQMFLERNDMINSADFGVVFMSLLGGELDKAYQKNINDDFPGKYGSFSLGVFNGGGYHALENNTNKTLESRLTLRPLYRIMPGLQFTYHGAVGRGNTEAEPHWHYQSVYLSMEIPWSVFTLEGYNGKGNYKGTAIQDTISHNAVPQSGYSVFAEGKFFNSKISLIGRYDDYINYYDTGNLRTQRFITGVAYHFSRGSKIIVDYERIRYRDNLASDDYFFELALELRF</sequence>
<dbReference type="AlphaFoldDB" id="A0A0S2HY18"/>
<reference evidence="1 2" key="1">
    <citation type="submission" date="2015-11" db="EMBL/GenBank/DDBJ databases">
        <title>Description and complete genome sequence of a novel strain predominating in hypersaline microbial mats and representing a new family of the Bacteriodetes phylum.</title>
        <authorList>
            <person name="Spring S."/>
            <person name="Bunk B."/>
            <person name="Sproer C."/>
            <person name="Klenk H.-P."/>
        </authorList>
    </citation>
    <scope>NUCLEOTIDE SEQUENCE [LARGE SCALE GENOMIC DNA]</scope>
    <source>
        <strain evidence="1 2">L21-Spi-D4</strain>
    </source>
</reference>
<protein>
    <recommendedName>
        <fullName evidence="3">Phosphate-selective porin</fullName>
    </recommendedName>
</protein>
<dbReference type="Gene3D" id="2.40.160.10">
    <property type="entry name" value="Porin"/>
    <property type="match status" value="1"/>
</dbReference>
<evidence type="ECO:0000313" key="1">
    <source>
        <dbReference type="EMBL" id="ALO14976.1"/>
    </source>
</evidence>
<organism evidence="1 2">
    <name type="scientific">Salinivirga cyanobacteriivorans</name>
    <dbReference type="NCBI Taxonomy" id="1307839"/>
    <lineage>
        <taxon>Bacteria</taxon>
        <taxon>Pseudomonadati</taxon>
        <taxon>Bacteroidota</taxon>
        <taxon>Bacteroidia</taxon>
        <taxon>Bacteroidales</taxon>
        <taxon>Salinivirgaceae</taxon>
        <taxon>Salinivirga</taxon>
    </lineage>
</organism>
<dbReference type="EMBL" id="CP013118">
    <property type="protein sequence ID" value="ALO14976.1"/>
    <property type="molecule type" value="Genomic_DNA"/>
</dbReference>
<dbReference type="RefSeq" id="WP_057952483.1">
    <property type="nucleotide sequence ID" value="NZ_CP013118.1"/>
</dbReference>